<evidence type="ECO:0000256" key="2">
    <source>
        <dbReference type="ARBA" id="ARBA00022552"/>
    </source>
</evidence>
<feature type="binding site" evidence="7 8">
    <location>
        <position position="85"/>
    </location>
    <ligand>
        <name>S-adenosyl-L-methionine</name>
        <dbReference type="ChEBI" id="CHEBI:59789"/>
    </ligand>
</feature>
<gene>
    <name evidence="7 10" type="primary">rsmA</name>
    <name evidence="7" type="synonym">ksgA</name>
    <name evidence="10" type="ORF">ACE1CC_00875</name>
</gene>
<feature type="binding site" evidence="7 8">
    <location>
        <position position="14"/>
    </location>
    <ligand>
        <name>S-adenosyl-L-methionine</name>
        <dbReference type="ChEBI" id="CHEBI:59789"/>
    </ligand>
</feature>
<dbReference type="CDD" id="cd02440">
    <property type="entry name" value="AdoMet_MTases"/>
    <property type="match status" value="1"/>
</dbReference>
<keyword evidence="11" id="KW-1185">Reference proteome</keyword>
<dbReference type="InterPro" id="IPR020596">
    <property type="entry name" value="rRNA_Ade_Mease_Trfase_CS"/>
</dbReference>
<dbReference type="InterPro" id="IPR023165">
    <property type="entry name" value="rRNA_Ade_diMease-like_C"/>
</dbReference>
<dbReference type="InterPro" id="IPR029063">
    <property type="entry name" value="SAM-dependent_MTases_sf"/>
</dbReference>
<dbReference type="EMBL" id="JBHFNQ010000008">
    <property type="protein sequence ID" value="MFB2875423.1"/>
    <property type="molecule type" value="Genomic_DNA"/>
</dbReference>
<comment type="similarity">
    <text evidence="7">Belongs to the class I-like SAM-binding methyltransferase superfamily. rRNA adenine N(6)-methyltransferase family. RsmA subfamily.</text>
</comment>
<dbReference type="GO" id="GO:0052908">
    <property type="term" value="F:16S rRNA (adenine(1518)-N(6)/adenine(1519)-N(6))-dimethyltransferase activity"/>
    <property type="evidence" value="ECO:0007669"/>
    <property type="project" value="UniProtKB-EC"/>
</dbReference>
<evidence type="ECO:0000256" key="5">
    <source>
        <dbReference type="ARBA" id="ARBA00022691"/>
    </source>
</evidence>
<feature type="binding site" evidence="7 8">
    <location>
        <position position="110"/>
    </location>
    <ligand>
        <name>S-adenosyl-L-methionine</name>
        <dbReference type="ChEBI" id="CHEBI:59789"/>
    </ligand>
</feature>
<dbReference type="PANTHER" id="PTHR11727:SF7">
    <property type="entry name" value="DIMETHYLADENOSINE TRANSFERASE-RELATED"/>
    <property type="match status" value="1"/>
</dbReference>
<keyword evidence="3 7" id="KW-0489">Methyltransferase</keyword>
<comment type="catalytic activity">
    <reaction evidence="7">
        <text>adenosine(1518)/adenosine(1519) in 16S rRNA + 4 S-adenosyl-L-methionine = N(6)-dimethyladenosine(1518)/N(6)-dimethyladenosine(1519) in 16S rRNA + 4 S-adenosyl-L-homocysteine + 4 H(+)</text>
        <dbReference type="Rhea" id="RHEA:19609"/>
        <dbReference type="Rhea" id="RHEA-COMP:10232"/>
        <dbReference type="Rhea" id="RHEA-COMP:10233"/>
        <dbReference type="ChEBI" id="CHEBI:15378"/>
        <dbReference type="ChEBI" id="CHEBI:57856"/>
        <dbReference type="ChEBI" id="CHEBI:59789"/>
        <dbReference type="ChEBI" id="CHEBI:74411"/>
        <dbReference type="ChEBI" id="CHEBI:74493"/>
        <dbReference type="EC" id="2.1.1.182"/>
    </reaction>
</comment>
<dbReference type="Proteomes" id="UP001576774">
    <property type="component" value="Unassembled WGS sequence"/>
</dbReference>
<comment type="function">
    <text evidence="7">Specifically dimethylates two adjacent adenosines (A1518 and A1519) in the loop of a conserved hairpin near the 3'-end of 16S rRNA in the 30S particle. May play a critical role in biogenesis of 30S subunits.</text>
</comment>
<evidence type="ECO:0000256" key="4">
    <source>
        <dbReference type="ARBA" id="ARBA00022679"/>
    </source>
</evidence>
<dbReference type="EC" id="2.1.1.182" evidence="7"/>
<evidence type="ECO:0000256" key="6">
    <source>
        <dbReference type="ARBA" id="ARBA00022884"/>
    </source>
</evidence>
<protein>
    <recommendedName>
        <fullName evidence="7">Ribosomal RNA small subunit methyltransferase A</fullName>
        <ecNumber evidence="7">2.1.1.182</ecNumber>
    </recommendedName>
    <alternativeName>
        <fullName evidence="7">16S rRNA (adenine(1518)-N(6)/adenine(1519)-N(6))-dimethyltransferase</fullName>
    </alternativeName>
    <alternativeName>
        <fullName evidence="7">16S rRNA dimethyladenosine transferase</fullName>
    </alternativeName>
    <alternativeName>
        <fullName evidence="7">16S rRNA dimethylase</fullName>
    </alternativeName>
    <alternativeName>
        <fullName evidence="7">S-adenosylmethionine-6-N', N'-adenosyl(rRNA) dimethyltransferase</fullName>
    </alternativeName>
</protein>
<feature type="binding site" evidence="7 8">
    <location>
        <position position="60"/>
    </location>
    <ligand>
        <name>S-adenosyl-L-methionine</name>
        <dbReference type="ChEBI" id="CHEBI:59789"/>
    </ligand>
</feature>
<keyword evidence="2 7" id="KW-0698">rRNA processing</keyword>
<evidence type="ECO:0000256" key="8">
    <source>
        <dbReference type="PROSITE-ProRule" id="PRU01026"/>
    </source>
</evidence>
<dbReference type="Gene3D" id="3.40.50.150">
    <property type="entry name" value="Vaccinia Virus protein VP39"/>
    <property type="match status" value="1"/>
</dbReference>
<dbReference type="RefSeq" id="WP_413268585.1">
    <property type="nucleotide sequence ID" value="NZ_JBHFNQ010000008.1"/>
</dbReference>
<feature type="domain" description="Ribosomal RNA adenine methylase transferase N-terminal" evidence="9">
    <location>
        <begin position="19"/>
        <end position="200"/>
    </location>
</feature>
<evidence type="ECO:0000256" key="3">
    <source>
        <dbReference type="ARBA" id="ARBA00022603"/>
    </source>
</evidence>
<feature type="binding site" evidence="7 8">
    <location>
        <position position="39"/>
    </location>
    <ligand>
        <name>S-adenosyl-L-methionine</name>
        <dbReference type="ChEBI" id="CHEBI:59789"/>
    </ligand>
</feature>
<keyword evidence="6 7" id="KW-0694">RNA-binding</keyword>
<keyword evidence="4 7" id="KW-0808">Transferase</keyword>
<evidence type="ECO:0000256" key="7">
    <source>
        <dbReference type="HAMAP-Rule" id="MF_00607"/>
    </source>
</evidence>
<evidence type="ECO:0000313" key="11">
    <source>
        <dbReference type="Proteomes" id="UP001576774"/>
    </source>
</evidence>
<accession>A0ABV4WY29</accession>
<dbReference type="SMART" id="SM00650">
    <property type="entry name" value="rADc"/>
    <property type="match status" value="1"/>
</dbReference>
<dbReference type="InterPro" id="IPR001737">
    <property type="entry name" value="KsgA/Erm"/>
</dbReference>
<keyword evidence="1 7" id="KW-0963">Cytoplasm</keyword>
<comment type="subcellular location">
    <subcellularLocation>
        <location evidence="7">Cytoplasm</location>
    </subcellularLocation>
</comment>
<dbReference type="Pfam" id="PF00398">
    <property type="entry name" value="RrnaAD"/>
    <property type="match status" value="1"/>
</dbReference>
<organism evidence="10 11">
    <name type="scientific">Floridaenema aerugineum BLCC-F46</name>
    <dbReference type="NCBI Taxonomy" id="3153654"/>
    <lineage>
        <taxon>Bacteria</taxon>
        <taxon>Bacillati</taxon>
        <taxon>Cyanobacteriota</taxon>
        <taxon>Cyanophyceae</taxon>
        <taxon>Oscillatoriophycideae</taxon>
        <taxon>Aerosakkonematales</taxon>
        <taxon>Aerosakkonemataceae</taxon>
        <taxon>Floridanema</taxon>
        <taxon>Floridanema aerugineum</taxon>
    </lineage>
</organism>
<evidence type="ECO:0000256" key="1">
    <source>
        <dbReference type="ARBA" id="ARBA00022490"/>
    </source>
</evidence>
<reference evidence="10 11" key="1">
    <citation type="submission" date="2024-09" db="EMBL/GenBank/DDBJ databases">
        <title>Floridaenema gen nov. (Aerosakkonemataceae, Aerosakkonematales ord. nov., Cyanobacteria) from benthic tropical and subtropical fresh waters, with the description of four new species.</title>
        <authorList>
            <person name="Moretto J.A."/>
            <person name="Berthold D.E."/>
            <person name="Lefler F.W."/>
            <person name="Huang I.-S."/>
            <person name="Laughinghouse H. IV."/>
        </authorList>
    </citation>
    <scope>NUCLEOTIDE SEQUENCE [LARGE SCALE GENOMIC DNA]</scope>
    <source>
        <strain evidence="10 11">BLCC-F46</strain>
    </source>
</reference>
<dbReference type="PROSITE" id="PS01131">
    <property type="entry name" value="RRNA_A_DIMETH"/>
    <property type="match status" value="1"/>
</dbReference>
<dbReference type="InterPro" id="IPR020598">
    <property type="entry name" value="rRNA_Ade_methylase_Trfase_N"/>
</dbReference>
<dbReference type="HAMAP" id="MF_00607">
    <property type="entry name" value="16SrRNA_methyltr_A"/>
    <property type="match status" value="1"/>
</dbReference>
<name>A0ABV4WY29_9CYAN</name>
<dbReference type="InterPro" id="IPR011530">
    <property type="entry name" value="rRNA_adenine_dimethylase"/>
</dbReference>
<proteinExistence type="inferred from homology"/>
<evidence type="ECO:0000313" key="10">
    <source>
        <dbReference type="EMBL" id="MFB2875423.1"/>
    </source>
</evidence>
<feature type="binding site" evidence="7 8">
    <location>
        <position position="12"/>
    </location>
    <ligand>
        <name>S-adenosyl-L-methionine</name>
        <dbReference type="ChEBI" id="CHEBI:59789"/>
    </ligand>
</feature>
<evidence type="ECO:0000259" key="9">
    <source>
        <dbReference type="SMART" id="SM00650"/>
    </source>
</evidence>
<sequence length="276" mass="31074">MSFRPRKQFGQHWLKSEKALNEIVKAAKISKSDRILEIGPGTGNLTRYLLPLAESVVAVEIDRDLCQNLAKSLGKTENFLLLQGDILTLNLEAQLENFSKFQNPNKVVANIPYNITGPILEKLLGKIAQPATKPYDLIVLLVQKEVAERLYAQPSTKAFGALSVKVQYLADCELIYSVPAKDFYPPPKVDSAVVRLHPQIRYLAENPKFLDSLVKLGFAEKRKMLRNNLKSVVERDRLTEILEQLEINPQVRAEDLSVPQWVELSNRLAVSATVET</sequence>
<comment type="caution">
    <text evidence="10">The sequence shown here is derived from an EMBL/GenBank/DDBJ whole genome shotgun (WGS) entry which is preliminary data.</text>
</comment>
<dbReference type="NCBIfam" id="TIGR00755">
    <property type="entry name" value="ksgA"/>
    <property type="match status" value="1"/>
</dbReference>
<dbReference type="Gene3D" id="1.10.8.100">
    <property type="entry name" value="Ribosomal RNA adenine dimethylase-like, domain 2"/>
    <property type="match status" value="1"/>
</dbReference>
<dbReference type="SUPFAM" id="SSF53335">
    <property type="entry name" value="S-adenosyl-L-methionine-dependent methyltransferases"/>
    <property type="match status" value="1"/>
</dbReference>
<dbReference type="PANTHER" id="PTHR11727">
    <property type="entry name" value="DIMETHYLADENOSINE TRANSFERASE"/>
    <property type="match status" value="1"/>
</dbReference>
<dbReference type="PROSITE" id="PS51689">
    <property type="entry name" value="SAM_RNA_A_N6_MT"/>
    <property type="match status" value="1"/>
</dbReference>
<keyword evidence="5 7" id="KW-0949">S-adenosyl-L-methionine</keyword>